<keyword evidence="4" id="KW-0235">DNA replication</keyword>
<dbReference type="PANTHER" id="PTHR11352:SF0">
    <property type="entry name" value="PROLIFERATING CELL NUCLEAR ANTIGEN"/>
    <property type="match status" value="1"/>
</dbReference>
<sequence>MLNLGRMSKLLNCAQTYDIVTIKADGGSDTVTFMFESPTQAKIAVFETKLKLMDIVGKQIRVPEYHSMVRKPSGEFSRICKDPSKTVPEYHSIVRMPSVVISVMTKEVVRFSTEGDSGTENIVLEHNTHVDKPEDANLIEMNKPVSLSLPLRYMNLFTKATPLSETVTIRLSSELGVMVEYKVAEMCHIRYYLAHKTEDKEDAKP</sequence>
<evidence type="ECO:0000256" key="2">
    <source>
        <dbReference type="ARBA" id="ARBA00023125"/>
    </source>
</evidence>
<feature type="domain" description="Proliferating cell nuclear antigen PCNA N-terminal" evidence="5">
    <location>
        <begin position="2"/>
        <end position="55"/>
    </location>
</feature>
<dbReference type="GO" id="GO:0006272">
    <property type="term" value="P:leading strand elongation"/>
    <property type="evidence" value="ECO:0007669"/>
    <property type="project" value="TreeGrafter"/>
</dbReference>
<keyword evidence="3" id="KW-0539">Nucleus</keyword>
<dbReference type="GO" id="GO:0006275">
    <property type="term" value="P:regulation of DNA replication"/>
    <property type="evidence" value="ECO:0007669"/>
    <property type="project" value="InterPro"/>
</dbReference>
<dbReference type="Pfam" id="PF02747">
    <property type="entry name" value="PCNA_C"/>
    <property type="match status" value="1"/>
</dbReference>
<dbReference type="CDD" id="cd00577">
    <property type="entry name" value="PCNA"/>
    <property type="match status" value="1"/>
</dbReference>
<evidence type="ECO:0000259" key="5">
    <source>
        <dbReference type="Pfam" id="PF00705"/>
    </source>
</evidence>
<dbReference type="GO" id="GO:0019985">
    <property type="term" value="P:translesion synthesis"/>
    <property type="evidence" value="ECO:0007669"/>
    <property type="project" value="TreeGrafter"/>
</dbReference>
<name>R0HYZ2_9BRAS</name>
<dbReference type="NCBIfam" id="TIGR00590">
    <property type="entry name" value="pcna"/>
    <property type="match status" value="1"/>
</dbReference>
<comment type="similarity">
    <text evidence="1 4">Belongs to the PCNA family.</text>
</comment>
<dbReference type="PRINTS" id="PR00339">
    <property type="entry name" value="PCNACYCLIN"/>
</dbReference>
<dbReference type="SUPFAM" id="SSF55979">
    <property type="entry name" value="DNA clamp"/>
    <property type="match status" value="2"/>
</dbReference>
<accession>R0HYZ2</accession>
<dbReference type="Proteomes" id="UP000029121">
    <property type="component" value="Unassembled WGS sequence"/>
</dbReference>
<keyword evidence="2 4" id="KW-0238">DNA-binding</keyword>
<dbReference type="EMBL" id="KB870808">
    <property type="protein sequence ID" value="EOA29303.1"/>
    <property type="molecule type" value="Genomic_DNA"/>
</dbReference>
<evidence type="ECO:0000259" key="6">
    <source>
        <dbReference type="Pfam" id="PF02747"/>
    </source>
</evidence>
<protein>
    <recommendedName>
        <fullName evidence="3">DNA sliding clamp PCNA</fullName>
    </recommendedName>
</protein>
<dbReference type="Gene3D" id="3.70.10.10">
    <property type="match status" value="1"/>
</dbReference>
<comment type="subcellular location">
    <subcellularLocation>
        <location evidence="3">Nucleus</location>
    </subcellularLocation>
</comment>
<evidence type="ECO:0000256" key="1">
    <source>
        <dbReference type="ARBA" id="ARBA00010462"/>
    </source>
</evidence>
<dbReference type="eggNOG" id="KOG1636">
    <property type="taxonomic scope" value="Eukaryota"/>
</dbReference>
<dbReference type="PANTHER" id="PTHR11352">
    <property type="entry name" value="PROLIFERATING CELL NUCLEAR ANTIGEN"/>
    <property type="match status" value="1"/>
</dbReference>
<dbReference type="AlphaFoldDB" id="R0HYZ2"/>
<organism evidence="7 8">
    <name type="scientific">Capsella rubella</name>
    <dbReference type="NCBI Taxonomy" id="81985"/>
    <lineage>
        <taxon>Eukaryota</taxon>
        <taxon>Viridiplantae</taxon>
        <taxon>Streptophyta</taxon>
        <taxon>Embryophyta</taxon>
        <taxon>Tracheophyta</taxon>
        <taxon>Spermatophyta</taxon>
        <taxon>Magnoliopsida</taxon>
        <taxon>eudicotyledons</taxon>
        <taxon>Gunneridae</taxon>
        <taxon>Pentapetalae</taxon>
        <taxon>rosids</taxon>
        <taxon>malvids</taxon>
        <taxon>Brassicales</taxon>
        <taxon>Brassicaceae</taxon>
        <taxon>Camelineae</taxon>
        <taxon>Capsella</taxon>
    </lineage>
</organism>
<proteinExistence type="inferred from homology"/>
<evidence type="ECO:0000313" key="8">
    <source>
        <dbReference type="Proteomes" id="UP000029121"/>
    </source>
</evidence>
<evidence type="ECO:0000256" key="4">
    <source>
        <dbReference type="RuleBase" id="RU003671"/>
    </source>
</evidence>
<evidence type="ECO:0000256" key="3">
    <source>
        <dbReference type="RuleBase" id="RU000641"/>
    </source>
</evidence>
<gene>
    <name evidence="7" type="ORF">CARUB_v10025581mg</name>
</gene>
<feature type="domain" description="Proliferating cell nuclear antigen PCNA C-terminal" evidence="6">
    <location>
        <begin position="63"/>
        <end position="196"/>
    </location>
</feature>
<dbReference type="InterPro" id="IPR046938">
    <property type="entry name" value="DNA_clamp_sf"/>
</dbReference>
<dbReference type="InterPro" id="IPR022648">
    <property type="entry name" value="Pr_cel_nuc_antig_N"/>
</dbReference>
<comment type="function">
    <text evidence="3">This protein is an auxiliary protein of DNA polymerase delta and is involved in the control of eukaryotic DNA replication by increasing the polymerase's processivity during elongation of the leading strand.</text>
</comment>
<dbReference type="InterPro" id="IPR022649">
    <property type="entry name" value="Pr_cel_nuc_antig_C"/>
</dbReference>
<dbReference type="Pfam" id="PF00705">
    <property type="entry name" value="PCNA_N"/>
    <property type="match status" value="1"/>
</dbReference>
<dbReference type="GO" id="GO:0043626">
    <property type="term" value="C:PCNA complex"/>
    <property type="evidence" value="ECO:0007669"/>
    <property type="project" value="TreeGrafter"/>
</dbReference>
<dbReference type="GO" id="GO:0006298">
    <property type="term" value="P:mismatch repair"/>
    <property type="evidence" value="ECO:0007669"/>
    <property type="project" value="TreeGrafter"/>
</dbReference>
<dbReference type="STRING" id="81985.R0HYZ2"/>
<dbReference type="GO" id="GO:0003677">
    <property type="term" value="F:DNA binding"/>
    <property type="evidence" value="ECO:0007669"/>
    <property type="project" value="UniProtKB-KW"/>
</dbReference>
<dbReference type="InterPro" id="IPR000730">
    <property type="entry name" value="Pr_cel_nuc_antig"/>
</dbReference>
<dbReference type="GO" id="GO:0030337">
    <property type="term" value="F:DNA polymerase processivity factor activity"/>
    <property type="evidence" value="ECO:0007669"/>
    <property type="project" value="InterPro"/>
</dbReference>
<keyword evidence="8" id="KW-1185">Reference proteome</keyword>
<reference evidence="8" key="1">
    <citation type="journal article" date="2013" name="Nat. Genet.">
        <title>The Capsella rubella genome and the genomic consequences of rapid mating system evolution.</title>
        <authorList>
            <person name="Slotte T."/>
            <person name="Hazzouri K.M."/>
            <person name="Agren J.A."/>
            <person name="Koenig D."/>
            <person name="Maumus F."/>
            <person name="Guo Y.L."/>
            <person name="Steige K."/>
            <person name="Platts A.E."/>
            <person name="Escobar J.S."/>
            <person name="Newman L.K."/>
            <person name="Wang W."/>
            <person name="Mandakova T."/>
            <person name="Vello E."/>
            <person name="Smith L.M."/>
            <person name="Henz S.R."/>
            <person name="Steffen J."/>
            <person name="Takuno S."/>
            <person name="Brandvain Y."/>
            <person name="Coop G."/>
            <person name="Andolfatto P."/>
            <person name="Hu T.T."/>
            <person name="Blanchette M."/>
            <person name="Clark R.M."/>
            <person name="Quesneville H."/>
            <person name="Nordborg M."/>
            <person name="Gaut B.S."/>
            <person name="Lysak M.A."/>
            <person name="Jenkins J."/>
            <person name="Grimwood J."/>
            <person name="Chapman J."/>
            <person name="Prochnik S."/>
            <person name="Shu S."/>
            <person name="Rokhsar D."/>
            <person name="Schmutz J."/>
            <person name="Weigel D."/>
            <person name="Wright S.I."/>
        </authorList>
    </citation>
    <scope>NUCLEOTIDE SEQUENCE [LARGE SCALE GENOMIC DNA]</scope>
    <source>
        <strain evidence="8">cv. Monte Gargano</strain>
    </source>
</reference>
<evidence type="ECO:0000313" key="7">
    <source>
        <dbReference type="EMBL" id="EOA29303.1"/>
    </source>
</evidence>